<feature type="transmembrane region" description="Helical" evidence="8">
    <location>
        <begin position="145"/>
        <end position="169"/>
    </location>
</feature>
<dbReference type="PANTHER" id="PTHR23502">
    <property type="entry name" value="MAJOR FACILITATOR SUPERFAMILY"/>
    <property type="match status" value="1"/>
</dbReference>
<dbReference type="EMBL" id="JAEKJA010000001">
    <property type="protein sequence ID" value="MBJ3774446.1"/>
    <property type="molecule type" value="Genomic_DNA"/>
</dbReference>
<organism evidence="10 11">
    <name type="scientific">Acuticoccus mangrovi</name>
    <dbReference type="NCBI Taxonomy" id="2796142"/>
    <lineage>
        <taxon>Bacteria</taxon>
        <taxon>Pseudomonadati</taxon>
        <taxon>Pseudomonadota</taxon>
        <taxon>Alphaproteobacteria</taxon>
        <taxon>Hyphomicrobiales</taxon>
        <taxon>Amorphaceae</taxon>
        <taxon>Acuticoccus</taxon>
    </lineage>
</organism>
<dbReference type="InterPro" id="IPR011701">
    <property type="entry name" value="MFS"/>
</dbReference>
<evidence type="ECO:0000256" key="2">
    <source>
        <dbReference type="ARBA" id="ARBA00006236"/>
    </source>
</evidence>
<feature type="transmembrane region" description="Helical" evidence="8">
    <location>
        <begin position="290"/>
        <end position="311"/>
    </location>
</feature>
<feature type="transmembrane region" description="Helical" evidence="8">
    <location>
        <begin position="175"/>
        <end position="193"/>
    </location>
</feature>
<dbReference type="AlphaFoldDB" id="A0A934MG08"/>
<evidence type="ECO:0000313" key="11">
    <source>
        <dbReference type="Proteomes" id="UP000609531"/>
    </source>
</evidence>
<sequence length="415" mass="44690">MPAQSTLAVASRKMPAFPEFIAMMAALMALTAFSIDIMLPALPQIDEMFDITDPNARQLVVTDYVLGFAAGQIIYGPLSDRFGRRAVLLFGLGLYAAASFLCMVAGSFEMLLAARFIQGVANASPRVIAIAIVRDIYGGRRMAEVMSFVMMVFIIVPVIAPSVGGFWLVFGSWHLIFGFLFALSVGVFFWMLLRLPETRHPEDRAPLSFRWLVHAFAMILKTPQTLGYTLATGAVFGSMMSYINSSQQIFTEVYGVGDWFPVLFGCVALALVFASFCNSQLVGRLGMRRLSHGAVVGFVAVSAVHVVLVYTTGDAHLGIFVVLIALNLFCFGFIMPNFNSLAMEPMGHIAGTASSFVGAATTGIAAGLGWYVGQHYAGSTTPLVTGYFVFGVASLILVLITEKGRLFSVGSPGSH</sequence>
<gene>
    <name evidence="10" type="ORF">JCR33_02035</name>
</gene>
<dbReference type="CDD" id="cd17320">
    <property type="entry name" value="MFS_MdfA_MDR_like"/>
    <property type="match status" value="1"/>
</dbReference>
<evidence type="ECO:0000256" key="8">
    <source>
        <dbReference type="RuleBase" id="RU365088"/>
    </source>
</evidence>
<dbReference type="GO" id="GO:0042910">
    <property type="term" value="F:xenobiotic transmembrane transporter activity"/>
    <property type="evidence" value="ECO:0007669"/>
    <property type="project" value="InterPro"/>
</dbReference>
<comment type="subcellular location">
    <subcellularLocation>
        <location evidence="8">Cell inner membrane</location>
        <topology evidence="8">Multi-pass membrane protein</topology>
    </subcellularLocation>
    <subcellularLocation>
        <location evidence="1">Cell membrane</location>
        <topology evidence="1">Multi-pass membrane protein</topology>
    </subcellularLocation>
</comment>
<feature type="transmembrane region" description="Helical" evidence="8">
    <location>
        <begin position="384"/>
        <end position="401"/>
    </location>
</feature>
<keyword evidence="11" id="KW-1185">Reference proteome</keyword>
<feature type="transmembrane region" description="Helical" evidence="8">
    <location>
        <begin position="317"/>
        <end position="338"/>
    </location>
</feature>
<evidence type="ECO:0000256" key="6">
    <source>
        <dbReference type="ARBA" id="ARBA00022989"/>
    </source>
</evidence>
<keyword evidence="6 8" id="KW-1133">Transmembrane helix</keyword>
<dbReference type="RefSeq" id="WP_211109999.1">
    <property type="nucleotide sequence ID" value="NZ_JAEKJA010000001.1"/>
</dbReference>
<feature type="transmembrane region" description="Helical" evidence="8">
    <location>
        <begin position="20"/>
        <end position="39"/>
    </location>
</feature>
<reference evidence="10" key="1">
    <citation type="submission" date="2020-12" db="EMBL/GenBank/DDBJ databases">
        <title>Bacterial taxonomy.</title>
        <authorList>
            <person name="Pan X."/>
        </authorList>
    </citation>
    <scope>NUCLEOTIDE SEQUENCE</scope>
    <source>
        <strain evidence="10">B2012</strain>
    </source>
</reference>
<name>A0A934MG08_9HYPH</name>
<feature type="domain" description="Major facilitator superfamily (MFS) profile" evidence="9">
    <location>
        <begin position="20"/>
        <end position="405"/>
    </location>
</feature>
<feature type="transmembrane region" description="Helical" evidence="8">
    <location>
        <begin position="87"/>
        <end position="106"/>
    </location>
</feature>
<evidence type="ECO:0000256" key="7">
    <source>
        <dbReference type="ARBA" id="ARBA00023136"/>
    </source>
</evidence>
<feature type="transmembrane region" description="Helical" evidence="8">
    <location>
        <begin position="259"/>
        <end position="278"/>
    </location>
</feature>
<dbReference type="SUPFAM" id="SSF103473">
    <property type="entry name" value="MFS general substrate transporter"/>
    <property type="match status" value="1"/>
</dbReference>
<dbReference type="Proteomes" id="UP000609531">
    <property type="component" value="Unassembled WGS sequence"/>
</dbReference>
<evidence type="ECO:0000256" key="5">
    <source>
        <dbReference type="ARBA" id="ARBA00022692"/>
    </source>
</evidence>
<evidence type="ECO:0000256" key="4">
    <source>
        <dbReference type="ARBA" id="ARBA00022475"/>
    </source>
</evidence>
<comment type="caution">
    <text evidence="8">Lacks conserved residue(s) required for the propagation of feature annotation.</text>
</comment>
<dbReference type="PROSITE" id="PS50850">
    <property type="entry name" value="MFS"/>
    <property type="match status" value="1"/>
</dbReference>
<dbReference type="InterPro" id="IPR004812">
    <property type="entry name" value="Efflux_drug-R_Bcr/CmlA"/>
</dbReference>
<dbReference type="GO" id="GO:0005886">
    <property type="term" value="C:plasma membrane"/>
    <property type="evidence" value="ECO:0007669"/>
    <property type="project" value="UniProtKB-SubCell"/>
</dbReference>
<dbReference type="PANTHER" id="PTHR23502:SF132">
    <property type="entry name" value="POLYAMINE TRANSPORTER 2-RELATED"/>
    <property type="match status" value="1"/>
</dbReference>
<evidence type="ECO:0000313" key="10">
    <source>
        <dbReference type="EMBL" id="MBJ3774446.1"/>
    </source>
</evidence>
<feature type="transmembrane region" description="Helical" evidence="8">
    <location>
        <begin position="213"/>
        <end position="239"/>
    </location>
</feature>
<accession>A0A934MG08</accession>
<dbReference type="InterPro" id="IPR036259">
    <property type="entry name" value="MFS_trans_sf"/>
</dbReference>
<dbReference type="Gene3D" id="1.20.1720.10">
    <property type="entry name" value="Multidrug resistance protein D"/>
    <property type="match status" value="1"/>
</dbReference>
<evidence type="ECO:0000256" key="1">
    <source>
        <dbReference type="ARBA" id="ARBA00004651"/>
    </source>
</evidence>
<keyword evidence="7 8" id="KW-0472">Membrane</keyword>
<dbReference type="GO" id="GO:1990961">
    <property type="term" value="P:xenobiotic detoxification by transmembrane export across the plasma membrane"/>
    <property type="evidence" value="ECO:0007669"/>
    <property type="project" value="InterPro"/>
</dbReference>
<protein>
    <recommendedName>
        <fullName evidence="8">Bcr/CflA family efflux transporter</fullName>
    </recommendedName>
</protein>
<proteinExistence type="inferred from homology"/>
<feature type="transmembrane region" description="Helical" evidence="8">
    <location>
        <begin position="59"/>
        <end position="75"/>
    </location>
</feature>
<dbReference type="NCBIfam" id="TIGR00710">
    <property type="entry name" value="efflux_Bcr_CflA"/>
    <property type="match status" value="1"/>
</dbReference>
<feature type="transmembrane region" description="Helical" evidence="8">
    <location>
        <begin position="350"/>
        <end position="372"/>
    </location>
</feature>
<keyword evidence="5 8" id="KW-0812">Transmembrane</keyword>
<keyword evidence="4" id="KW-1003">Cell membrane</keyword>
<evidence type="ECO:0000256" key="3">
    <source>
        <dbReference type="ARBA" id="ARBA00022448"/>
    </source>
</evidence>
<keyword evidence="3 8" id="KW-0813">Transport</keyword>
<dbReference type="FunFam" id="1.20.1720.10:FF:000005">
    <property type="entry name" value="Bcr/CflA family efflux transporter"/>
    <property type="match status" value="1"/>
</dbReference>
<dbReference type="Pfam" id="PF07690">
    <property type="entry name" value="MFS_1"/>
    <property type="match status" value="1"/>
</dbReference>
<comment type="similarity">
    <text evidence="2 8">Belongs to the major facilitator superfamily. Bcr/CmlA family.</text>
</comment>
<keyword evidence="8" id="KW-0997">Cell inner membrane</keyword>
<dbReference type="InterPro" id="IPR020846">
    <property type="entry name" value="MFS_dom"/>
</dbReference>
<comment type="caution">
    <text evidence="10">The sequence shown here is derived from an EMBL/GenBank/DDBJ whole genome shotgun (WGS) entry which is preliminary data.</text>
</comment>
<evidence type="ECO:0000259" key="9">
    <source>
        <dbReference type="PROSITE" id="PS50850"/>
    </source>
</evidence>